<keyword evidence="2" id="KW-1185">Reference proteome</keyword>
<dbReference type="EMBL" id="KU963258">
    <property type="protein sequence ID" value="AMS03490.1"/>
    <property type="molecule type" value="Genomic_DNA"/>
</dbReference>
<dbReference type="Proteomes" id="UP000223856">
    <property type="component" value="Segment"/>
</dbReference>
<organism evidence="1 2">
    <name type="scientific">Gordonia phage Katyusha</name>
    <dbReference type="NCBI Taxonomy" id="1821555"/>
    <lineage>
        <taxon>Viruses</taxon>
        <taxon>Duplodnaviria</taxon>
        <taxon>Heunggongvirae</taxon>
        <taxon>Uroviricota</taxon>
        <taxon>Caudoviricetes</taxon>
        <taxon>Demosthenesvirus</taxon>
        <taxon>Demosthenesvirus katyusha</taxon>
    </lineage>
</organism>
<accession>A0A142KBK7</accession>
<dbReference type="GeneID" id="40079251"/>
<proteinExistence type="predicted"/>
<reference evidence="1 2" key="1">
    <citation type="submission" date="2016-03" db="EMBL/GenBank/DDBJ databases">
        <authorList>
            <person name="Green D.E."/>
            <person name="Kennedy B.V."/>
            <person name="Kocak B.Z."/>
            <person name="Moretti M.L."/>
            <person name="Onelangsy F.L."/>
            <person name="Mezghani N.A."/>
            <person name="Thompson P.K."/>
            <person name="Ulbrich M.C."/>
            <person name="Furbee E.C."/>
            <person name="Grubb S.R."/>
            <person name="Warner M.H."/>
            <person name="Montgomery M.T."/>
            <person name="Garlena R.A."/>
            <person name="Russell D.A."/>
            <person name="Pope W.H."/>
            <person name="Jacobs-Sera D."/>
            <person name="Hendrix R.W."/>
            <person name="Hatfull G.F."/>
        </authorList>
    </citation>
    <scope>NUCLEOTIDE SEQUENCE [LARGE SCALE GENOMIC DNA]</scope>
</reference>
<dbReference type="RefSeq" id="YP_009603372.1">
    <property type="nucleotide sequence ID" value="NC_041950.1"/>
</dbReference>
<dbReference type="KEGG" id="vg:40079251"/>
<sequence length="100" mass="11434">MSFHSTTRPQWLDEALEFITLEMTALDQNHPDPLVGDYRVDAHPFETEPTIGFYVKVQKLSSSNEWDDISRFMETVVKHDSTSKLGDIAAALYDNAQESR</sequence>
<name>A0A142KBK7_9CAUD</name>
<evidence type="ECO:0000313" key="1">
    <source>
        <dbReference type="EMBL" id="AMS03490.1"/>
    </source>
</evidence>
<gene>
    <name evidence="1" type="primary">97</name>
    <name evidence="1" type="ORF">SEA_KATYUSHA_97</name>
</gene>
<evidence type="ECO:0000313" key="2">
    <source>
        <dbReference type="Proteomes" id="UP000223856"/>
    </source>
</evidence>
<protein>
    <submittedName>
        <fullName evidence="1">Uncharacterized protein</fullName>
    </submittedName>
</protein>